<dbReference type="Pfam" id="PF15730">
    <property type="entry name" value="DUF4680"/>
    <property type="match status" value="1"/>
</dbReference>
<evidence type="ECO:0000256" key="1">
    <source>
        <dbReference type="SAM" id="MobiDB-lite"/>
    </source>
</evidence>
<dbReference type="KEGG" id="pdic:114510281"/>
<dbReference type="PANTHER" id="PTHR38655">
    <property type="entry name" value="SIMILAR TO RIKEN CDNA 4930524B15"/>
    <property type="match status" value="1"/>
</dbReference>
<protein>
    <submittedName>
        <fullName evidence="3">Uncharacterized protein C5orf47 homolog</fullName>
    </submittedName>
</protein>
<dbReference type="Proteomes" id="UP000504628">
    <property type="component" value="Chromosome 13"/>
</dbReference>
<feature type="region of interest" description="Disordered" evidence="1">
    <location>
        <begin position="35"/>
        <end position="102"/>
    </location>
</feature>
<evidence type="ECO:0000313" key="2">
    <source>
        <dbReference type="Proteomes" id="UP000504628"/>
    </source>
</evidence>
<dbReference type="InParanoid" id="A0A6J2MYR1"/>
<name>A0A6J2MYR1_9CHIR</name>
<feature type="compositionally biased region" description="Low complexity" evidence="1">
    <location>
        <begin position="59"/>
        <end position="102"/>
    </location>
</feature>
<keyword evidence="2" id="KW-1185">Reference proteome</keyword>
<gene>
    <name evidence="3" type="primary">C13H5orf47</name>
</gene>
<dbReference type="GeneID" id="114510281"/>
<reference evidence="3" key="1">
    <citation type="submission" date="2025-08" db="UniProtKB">
        <authorList>
            <consortium name="RefSeq"/>
        </authorList>
    </citation>
    <scope>IDENTIFICATION</scope>
    <source>
        <tissue evidence="3">Muscle</tissue>
    </source>
</reference>
<dbReference type="RefSeq" id="XP_028384731.2">
    <property type="nucleotide sequence ID" value="XM_028528930.2"/>
</dbReference>
<accession>A0A6J2MYR1</accession>
<dbReference type="AlphaFoldDB" id="A0A6J2MYR1"/>
<dbReference type="InterPro" id="IPR031464">
    <property type="entry name" value="DUF4680"/>
</dbReference>
<evidence type="ECO:0000313" key="3">
    <source>
        <dbReference type="RefSeq" id="XP_028384731.2"/>
    </source>
</evidence>
<dbReference type="OrthoDB" id="9392174at2759"/>
<organism evidence="2 3">
    <name type="scientific">Phyllostomus discolor</name>
    <name type="common">pale spear-nosed bat</name>
    <dbReference type="NCBI Taxonomy" id="89673"/>
    <lineage>
        <taxon>Eukaryota</taxon>
        <taxon>Metazoa</taxon>
        <taxon>Chordata</taxon>
        <taxon>Craniata</taxon>
        <taxon>Vertebrata</taxon>
        <taxon>Euteleostomi</taxon>
        <taxon>Mammalia</taxon>
        <taxon>Eutheria</taxon>
        <taxon>Laurasiatheria</taxon>
        <taxon>Chiroptera</taxon>
        <taxon>Yangochiroptera</taxon>
        <taxon>Phyllostomidae</taxon>
        <taxon>Phyllostominae</taxon>
        <taxon>Phyllostomus</taxon>
    </lineage>
</organism>
<dbReference type="PANTHER" id="PTHR38655:SF1">
    <property type="entry name" value="SIMILAR TO RIKEN CDNA 4930524B15"/>
    <property type="match status" value="1"/>
</dbReference>
<proteinExistence type="predicted"/>
<feature type="compositionally biased region" description="Gly residues" evidence="1">
    <location>
        <begin position="43"/>
        <end position="54"/>
    </location>
</feature>
<sequence length="171" mass="18268">MAAAGGKLAQRQDSTRFVYVTRFGSHRCGGVLRLGGRRAEGRWGPGLRAGGGGLEEPRAAAAAATRDGGAPSPGSEPRSPAASSAARASSAQSGGKSAARAGLIQKTSVKKYDFPIPVNEASKIMKKKKKVSVWKKVHRLICRMLEENEEYRLRLKGQRLFSESKLQCSLS</sequence>
<dbReference type="CTD" id="104138965"/>